<dbReference type="OrthoDB" id="9787344at2"/>
<reference evidence="4 5" key="1">
    <citation type="submission" date="2019-04" db="EMBL/GenBank/DDBJ databases">
        <title>Pedobacter sp. RP-3-15 sp. nov., isolated from Arctic soil.</title>
        <authorList>
            <person name="Dahal R.H."/>
            <person name="Kim D.-U."/>
        </authorList>
    </citation>
    <scope>NUCLEOTIDE SEQUENCE [LARGE SCALE GENOMIC DNA]</scope>
    <source>
        <strain evidence="4 5">RP-3-15</strain>
    </source>
</reference>
<organism evidence="4 5">
    <name type="scientific">Pedobacter frigoris</name>
    <dbReference type="NCBI Taxonomy" id="2571272"/>
    <lineage>
        <taxon>Bacteria</taxon>
        <taxon>Pseudomonadati</taxon>
        <taxon>Bacteroidota</taxon>
        <taxon>Sphingobacteriia</taxon>
        <taxon>Sphingobacteriales</taxon>
        <taxon>Sphingobacteriaceae</taxon>
        <taxon>Pedobacter</taxon>
    </lineage>
</organism>
<comment type="caution">
    <text evidence="4">The sequence shown here is derived from an EMBL/GenBank/DDBJ whole genome shotgun (WGS) entry which is preliminary data.</text>
</comment>
<sequence length="254" mass="29535">MSTKLRSIIIDDERPARLMMSRLAGNYPDVLEIIAEASNAIEAIELIDNLKPDLIFLDVHMPDLNGFDMLTRLRHKPLVIFTTAFEQYAIRAFQENTLDYLVKPIEDSRFMKSIEKIKRWNNSNMQVDFLKLKEIFDQMQPKKEATALPVKVKDKILLVRFPDLVYLESQLGYVTLYTDNGTEYLSELSLSDLEEKLPANFIRVQKSFIINKDKIGEISKHFNNRLIITMTDKKQSRITTGTTYIQQIRAELDL</sequence>
<dbReference type="InterPro" id="IPR007492">
    <property type="entry name" value="LytTR_DNA-bd_dom"/>
</dbReference>
<dbReference type="SUPFAM" id="SSF52172">
    <property type="entry name" value="CheY-like"/>
    <property type="match status" value="1"/>
</dbReference>
<evidence type="ECO:0000256" key="1">
    <source>
        <dbReference type="PROSITE-ProRule" id="PRU00169"/>
    </source>
</evidence>
<evidence type="ECO:0000259" key="3">
    <source>
        <dbReference type="PROSITE" id="PS50930"/>
    </source>
</evidence>
<dbReference type="Pfam" id="PF04397">
    <property type="entry name" value="LytTR"/>
    <property type="match status" value="1"/>
</dbReference>
<proteinExistence type="predicted"/>
<gene>
    <name evidence="4" type="ORF">FA047_17420</name>
</gene>
<dbReference type="PANTHER" id="PTHR37299">
    <property type="entry name" value="TRANSCRIPTIONAL REGULATOR-RELATED"/>
    <property type="match status" value="1"/>
</dbReference>
<dbReference type="GO" id="GO:0003677">
    <property type="term" value="F:DNA binding"/>
    <property type="evidence" value="ECO:0007669"/>
    <property type="project" value="InterPro"/>
</dbReference>
<dbReference type="SMART" id="SM00850">
    <property type="entry name" value="LytTR"/>
    <property type="match status" value="1"/>
</dbReference>
<evidence type="ECO:0000313" key="5">
    <source>
        <dbReference type="Proteomes" id="UP000307244"/>
    </source>
</evidence>
<dbReference type="RefSeq" id="WP_136837357.1">
    <property type="nucleotide sequence ID" value="NZ_SWBQ01000005.1"/>
</dbReference>
<name>A0A4U1CDS4_9SPHI</name>
<evidence type="ECO:0000259" key="2">
    <source>
        <dbReference type="PROSITE" id="PS50110"/>
    </source>
</evidence>
<dbReference type="AlphaFoldDB" id="A0A4U1CDS4"/>
<dbReference type="InterPro" id="IPR001789">
    <property type="entry name" value="Sig_transdc_resp-reg_receiver"/>
</dbReference>
<dbReference type="GO" id="GO:0000156">
    <property type="term" value="F:phosphorelay response regulator activity"/>
    <property type="evidence" value="ECO:0007669"/>
    <property type="project" value="InterPro"/>
</dbReference>
<accession>A0A4U1CDS4</accession>
<dbReference type="Gene3D" id="2.40.50.1020">
    <property type="entry name" value="LytTr DNA-binding domain"/>
    <property type="match status" value="1"/>
</dbReference>
<dbReference type="PROSITE" id="PS50930">
    <property type="entry name" value="HTH_LYTTR"/>
    <property type="match status" value="1"/>
</dbReference>
<dbReference type="Gene3D" id="3.40.50.2300">
    <property type="match status" value="1"/>
</dbReference>
<dbReference type="PROSITE" id="PS50110">
    <property type="entry name" value="RESPONSE_REGULATORY"/>
    <property type="match status" value="1"/>
</dbReference>
<feature type="domain" description="Response regulatory" evidence="2">
    <location>
        <begin position="6"/>
        <end position="118"/>
    </location>
</feature>
<dbReference type="EMBL" id="SWBQ01000005">
    <property type="protein sequence ID" value="TKC04364.1"/>
    <property type="molecule type" value="Genomic_DNA"/>
</dbReference>
<dbReference type="InterPro" id="IPR046947">
    <property type="entry name" value="LytR-like"/>
</dbReference>
<feature type="domain" description="HTH LytTR-type" evidence="3">
    <location>
        <begin position="148"/>
        <end position="254"/>
    </location>
</feature>
<dbReference type="SMART" id="SM00448">
    <property type="entry name" value="REC"/>
    <property type="match status" value="1"/>
</dbReference>
<evidence type="ECO:0000313" key="4">
    <source>
        <dbReference type="EMBL" id="TKC04364.1"/>
    </source>
</evidence>
<keyword evidence="1" id="KW-0597">Phosphoprotein</keyword>
<dbReference type="Pfam" id="PF00072">
    <property type="entry name" value="Response_reg"/>
    <property type="match status" value="1"/>
</dbReference>
<keyword evidence="5" id="KW-1185">Reference proteome</keyword>
<protein>
    <submittedName>
        <fullName evidence="4">Response regulator</fullName>
    </submittedName>
</protein>
<dbReference type="Proteomes" id="UP000307244">
    <property type="component" value="Unassembled WGS sequence"/>
</dbReference>
<dbReference type="InterPro" id="IPR011006">
    <property type="entry name" value="CheY-like_superfamily"/>
</dbReference>
<feature type="modified residue" description="4-aspartylphosphate" evidence="1">
    <location>
        <position position="58"/>
    </location>
</feature>
<dbReference type="PANTHER" id="PTHR37299:SF1">
    <property type="entry name" value="STAGE 0 SPORULATION PROTEIN A HOMOLOG"/>
    <property type="match status" value="1"/>
</dbReference>